<dbReference type="KEGG" id="pcea:J3359_12800"/>
<evidence type="ECO:0000313" key="2">
    <source>
        <dbReference type="EMBL" id="QTE21695.1"/>
    </source>
</evidence>
<evidence type="ECO:0000259" key="1">
    <source>
        <dbReference type="PROSITE" id="PS51819"/>
    </source>
</evidence>
<dbReference type="Gene3D" id="3.10.180.10">
    <property type="entry name" value="2,3-Dihydroxybiphenyl 1,2-Dioxygenase, domain 1"/>
    <property type="match status" value="1"/>
</dbReference>
<protein>
    <recommendedName>
        <fullName evidence="1">VOC domain-containing protein</fullName>
    </recommendedName>
</protein>
<keyword evidence="3" id="KW-1185">Reference proteome</keyword>
<proteinExistence type="predicted"/>
<dbReference type="InterPro" id="IPR029068">
    <property type="entry name" value="Glyas_Bleomycin-R_OHBP_Dase"/>
</dbReference>
<dbReference type="PROSITE" id="PS51819">
    <property type="entry name" value="VOC"/>
    <property type="match status" value="1"/>
</dbReference>
<accession>A0A975CNB7</accession>
<dbReference type="AlphaFoldDB" id="A0A975CNB7"/>
<dbReference type="EMBL" id="CP071869">
    <property type="protein sequence ID" value="QTE21695.1"/>
    <property type="molecule type" value="Genomic_DNA"/>
</dbReference>
<evidence type="ECO:0000313" key="3">
    <source>
        <dbReference type="Proteomes" id="UP000663920"/>
    </source>
</evidence>
<dbReference type="SUPFAM" id="SSF54593">
    <property type="entry name" value="Glyoxalase/Bleomycin resistance protein/Dihydroxybiphenyl dioxygenase"/>
    <property type="match status" value="1"/>
</dbReference>
<dbReference type="PANTHER" id="PTHR46142:SF3">
    <property type="entry name" value="F18B13.24 PROTEIN"/>
    <property type="match status" value="1"/>
</dbReference>
<feature type="domain" description="VOC" evidence="1">
    <location>
        <begin position="2"/>
        <end position="120"/>
    </location>
</feature>
<dbReference type="PANTHER" id="PTHR46142">
    <property type="match status" value="1"/>
</dbReference>
<dbReference type="Proteomes" id="UP000663920">
    <property type="component" value="Chromosome"/>
</dbReference>
<reference evidence="2 3" key="1">
    <citation type="submission" date="2021-03" db="EMBL/GenBank/DDBJ databases">
        <title>Complete genome of Polaribacter_sp.SM13.</title>
        <authorList>
            <person name="Jeong S.W."/>
            <person name="Bae J.W."/>
        </authorList>
    </citation>
    <scope>NUCLEOTIDE SEQUENCE [LARGE SCALE GENOMIC DNA]</scope>
    <source>
        <strain evidence="2 3">SM13</strain>
    </source>
</reference>
<gene>
    <name evidence="2" type="ORF">J3359_12800</name>
</gene>
<dbReference type="InterPro" id="IPR037523">
    <property type="entry name" value="VOC_core"/>
</dbReference>
<name>A0A975CNB7_9FLAO</name>
<organism evidence="2 3">
    <name type="scientific">Polaribacter cellanae</name>
    <dbReference type="NCBI Taxonomy" id="2818493"/>
    <lineage>
        <taxon>Bacteria</taxon>
        <taxon>Pseudomonadati</taxon>
        <taxon>Bacteroidota</taxon>
        <taxon>Flavobacteriia</taxon>
        <taxon>Flavobacteriales</taxon>
        <taxon>Flavobacteriaceae</taxon>
    </lineage>
</organism>
<sequence length="124" mass="14702">MKIDHITIRTGNLAKTKAFFETVFDLVEKPRPKVVQRIPGHWLFNGKHPFVHLIGGYGHRTDFTTNNIDHVGFQMKGYQKFKQKLQELKIRYSLMDIEELQERRIFFRTPDGVLLETVFNEKIK</sequence>
<dbReference type="RefSeq" id="WP_208077247.1">
    <property type="nucleotide sequence ID" value="NZ_CP071869.1"/>
</dbReference>